<dbReference type="Gene3D" id="3.20.20.70">
    <property type="entry name" value="Aldolase class I"/>
    <property type="match status" value="1"/>
</dbReference>
<protein>
    <submittedName>
        <fullName evidence="3">Orotidine 5'-phosphate decarboxylase</fullName>
    </submittedName>
</protein>
<dbReference type="GO" id="GO:0004590">
    <property type="term" value="F:orotidine-5'-phosphate decarboxylase activity"/>
    <property type="evidence" value="ECO:0007669"/>
    <property type="project" value="InterPro"/>
</dbReference>
<organism evidence="3 4">
    <name type="scientific">Candidatus Ozemobacter sibiricus</name>
    <dbReference type="NCBI Taxonomy" id="2268124"/>
    <lineage>
        <taxon>Bacteria</taxon>
        <taxon>Candidatus Ozemobacteria</taxon>
        <taxon>Candidatus Ozemobacterales</taxon>
        <taxon>Candidatus Ozemobacteraceae</taxon>
        <taxon>Candidatus Ozemobacter</taxon>
    </lineage>
</organism>
<dbReference type="AlphaFoldDB" id="A0A367ZLM8"/>
<dbReference type="GO" id="GO:0006207">
    <property type="term" value="P:'de novo' pyrimidine nucleobase biosynthetic process"/>
    <property type="evidence" value="ECO:0007669"/>
    <property type="project" value="InterPro"/>
</dbReference>
<dbReference type="InterPro" id="IPR011060">
    <property type="entry name" value="RibuloseP-bd_barrel"/>
</dbReference>
<dbReference type="Proteomes" id="UP000252355">
    <property type="component" value="Unassembled WGS sequence"/>
</dbReference>
<reference evidence="3 4" key="1">
    <citation type="submission" date="2018-05" db="EMBL/GenBank/DDBJ databases">
        <title>A metagenomic window into the 2 km-deep terrestrial subsurface aquifer revealed taxonomically and functionally diverse microbial community comprising novel uncultured bacterial lineages.</title>
        <authorList>
            <person name="Kadnikov V.V."/>
            <person name="Mardanov A.V."/>
            <person name="Beletsky A.V."/>
            <person name="Banks D."/>
            <person name="Pimenov N.V."/>
            <person name="Frank Y.A."/>
            <person name="Karnachuk O.V."/>
            <person name="Ravin N.V."/>
        </authorList>
    </citation>
    <scope>NUCLEOTIDE SEQUENCE [LARGE SCALE GENOMIC DNA]</scope>
    <source>
        <strain evidence="3">BY5</strain>
    </source>
</reference>
<keyword evidence="1" id="KW-0456">Lyase</keyword>
<name>A0A367ZLM8_9BACT</name>
<dbReference type="EMBL" id="QOQW01000024">
    <property type="protein sequence ID" value="RCK78312.1"/>
    <property type="molecule type" value="Genomic_DNA"/>
</dbReference>
<sequence>MPDKEFRWIPALDCFDLEEARRVVAAVAGHPFLYGFKVGFTLGLTHGLPRVVEMIRRHSERPVIYDHQKAATDIPEMGEAFSRTLRQAGIDEAILFPQAGPATLEAWIKALRQASIKVIVGTLMTHPCFLQGEGGYLSDAFPEQVFRLARAQGVEAFVVPLTKPALVERLLADHPIAPTAEFYSPGFGAQGGDARAFPFVRRHYLIVGRSLLRAPDPAAWLDQAHHELAGRS</sequence>
<gene>
    <name evidence="3" type="ORF">OZSIB_1554</name>
</gene>
<evidence type="ECO:0000256" key="1">
    <source>
        <dbReference type="ARBA" id="ARBA00023239"/>
    </source>
</evidence>
<evidence type="ECO:0000259" key="2">
    <source>
        <dbReference type="SMART" id="SM00934"/>
    </source>
</evidence>
<accession>A0A367ZLM8</accession>
<dbReference type="InterPro" id="IPR001754">
    <property type="entry name" value="OMPdeCOase_dom"/>
</dbReference>
<evidence type="ECO:0000313" key="3">
    <source>
        <dbReference type="EMBL" id="RCK78312.1"/>
    </source>
</evidence>
<dbReference type="SUPFAM" id="SSF51366">
    <property type="entry name" value="Ribulose-phoshate binding barrel"/>
    <property type="match status" value="1"/>
</dbReference>
<evidence type="ECO:0000313" key="4">
    <source>
        <dbReference type="Proteomes" id="UP000252355"/>
    </source>
</evidence>
<proteinExistence type="predicted"/>
<dbReference type="Pfam" id="PF00215">
    <property type="entry name" value="OMPdecase"/>
    <property type="match status" value="1"/>
</dbReference>
<feature type="domain" description="Orotidine 5'-phosphate decarboxylase" evidence="2">
    <location>
        <begin position="7"/>
        <end position="224"/>
    </location>
</feature>
<dbReference type="InterPro" id="IPR013785">
    <property type="entry name" value="Aldolase_TIM"/>
</dbReference>
<comment type="caution">
    <text evidence="3">The sequence shown here is derived from an EMBL/GenBank/DDBJ whole genome shotgun (WGS) entry which is preliminary data.</text>
</comment>
<dbReference type="SMART" id="SM00934">
    <property type="entry name" value="OMPdecase"/>
    <property type="match status" value="1"/>
</dbReference>